<dbReference type="Gene3D" id="3.30.40.10">
    <property type="entry name" value="Zinc/RING finger domain, C3HC4 (zinc finger)"/>
    <property type="match status" value="1"/>
</dbReference>
<feature type="compositionally biased region" description="Polar residues" evidence="7">
    <location>
        <begin position="564"/>
        <end position="573"/>
    </location>
</feature>
<keyword evidence="2" id="KW-0547">Nucleotide-binding</keyword>
<dbReference type="SMART" id="SM00487">
    <property type="entry name" value="DEXDc"/>
    <property type="match status" value="1"/>
</dbReference>
<dbReference type="RefSeq" id="XP_031024695.1">
    <property type="nucleotide sequence ID" value="XM_031169344.1"/>
</dbReference>
<evidence type="ECO:0000256" key="3">
    <source>
        <dbReference type="ARBA" id="ARBA00022771"/>
    </source>
</evidence>
<evidence type="ECO:0000256" key="4">
    <source>
        <dbReference type="ARBA" id="ARBA00022801"/>
    </source>
</evidence>
<organism evidence="10 11">
    <name type="scientific">Synchytrium microbalum</name>
    <dbReference type="NCBI Taxonomy" id="1806994"/>
    <lineage>
        <taxon>Eukaryota</taxon>
        <taxon>Fungi</taxon>
        <taxon>Fungi incertae sedis</taxon>
        <taxon>Chytridiomycota</taxon>
        <taxon>Chytridiomycota incertae sedis</taxon>
        <taxon>Chytridiomycetes</taxon>
        <taxon>Synchytriales</taxon>
        <taxon>Synchytriaceae</taxon>
        <taxon>Synchytrium</taxon>
    </lineage>
</organism>
<evidence type="ECO:0000313" key="10">
    <source>
        <dbReference type="EMBL" id="TPX33778.1"/>
    </source>
</evidence>
<reference evidence="10 11" key="1">
    <citation type="journal article" date="2019" name="Sci. Rep.">
        <title>Comparative genomics of chytrid fungi reveal insights into the obligate biotrophic and pathogenic lifestyle of Synchytrium endobioticum.</title>
        <authorList>
            <person name="van de Vossenberg B.T.L.H."/>
            <person name="Warris S."/>
            <person name="Nguyen H.D.T."/>
            <person name="van Gent-Pelzer M.P.E."/>
            <person name="Joly D.L."/>
            <person name="van de Geest H.C."/>
            <person name="Bonants P.J.M."/>
            <person name="Smith D.S."/>
            <person name="Levesque C.A."/>
            <person name="van der Lee T.A.J."/>
        </authorList>
    </citation>
    <scope>NUCLEOTIDE SEQUENCE [LARGE SCALE GENOMIC DNA]</scope>
    <source>
        <strain evidence="10 11">JEL517</strain>
    </source>
</reference>
<feature type="region of interest" description="Disordered" evidence="7">
    <location>
        <begin position="518"/>
        <end position="573"/>
    </location>
</feature>
<dbReference type="CDD" id="cd20335">
    <property type="entry name" value="BRcat_RBR"/>
    <property type="match status" value="1"/>
</dbReference>
<keyword evidence="1" id="KW-0479">Metal-binding</keyword>
<protein>
    <submittedName>
        <fullName evidence="10">Uncharacterized protein</fullName>
    </submittedName>
</protein>
<dbReference type="GO" id="GO:0005524">
    <property type="term" value="F:ATP binding"/>
    <property type="evidence" value="ECO:0007669"/>
    <property type="project" value="InterPro"/>
</dbReference>
<dbReference type="PANTHER" id="PTHR10799">
    <property type="entry name" value="SNF2/RAD54 HELICASE FAMILY"/>
    <property type="match status" value="1"/>
</dbReference>
<keyword evidence="11" id="KW-1185">Reference proteome</keyword>
<dbReference type="InterPro" id="IPR001965">
    <property type="entry name" value="Znf_PHD"/>
</dbReference>
<feature type="compositionally biased region" description="Acidic residues" evidence="7">
    <location>
        <begin position="1179"/>
        <end position="1195"/>
    </location>
</feature>
<dbReference type="EMBL" id="QEAO01000018">
    <property type="protein sequence ID" value="TPX33778.1"/>
    <property type="molecule type" value="Genomic_DNA"/>
</dbReference>
<dbReference type="InterPro" id="IPR001650">
    <property type="entry name" value="Helicase_C-like"/>
</dbReference>
<dbReference type="InterPro" id="IPR027417">
    <property type="entry name" value="P-loop_NTPase"/>
</dbReference>
<evidence type="ECO:0000256" key="7">
    <source>
        <dbReference type="SAM" id="MobiDB-lite"/>
    </source>
</evidence>
<evidence type="ECO:0000256" key="6">
    <source>
        <dbReference type="ARBA" id="ARBA00022840"/>
    </source>
</evidence>
<evidence type="ECO:0000313" key="11">
    <source>
        <dbReference type="Proteomes" id="UP000319731"/>
    </source>
</evidence>
<feature type="domain" description="Helicase C-terminal" evidence="9">
    <location>
        <begin position="716"/>
        <end position="880"/>
    </location>
</feature>
<dbReference type="SUPFAM" id="SSF52540">
    <property type="entry name" value="P-loop containing nucleoside triphosphate hydrolases"/>
    <property type="match status" value="2"/>
</dbReference>
<dbReference type="GO" id="GO:0016787">
    <property type="term" value="F:hydrolase activity"/>
    <property type="evidence" value="ECO:0007669"/>
    <property type="project" value="UniProtKB-KW"/>
</dbReference>
<dbReference type="InterPro" id="IPR038718">
    <property type="entry name" value="SNF2-like_sf"/>
</dbReference>
<dbReference type="InterPro" id="IPR011011">
    <property type="entry name" value="Znf_FYVE_PHD"/>
</dbReference>
<keyword evidence="4" id="KW-0378">Hydrolase</keyword>
<dbReference type="SMART" id="SM00249">
    <property type="entry name" value="PHD"/>
    <property type="match status" value="1"/>
</dbReference>
<dbReference type="Gene3D" id="3.40.50.300">
    <property type="entry name" value="P-loop containing nucleotide triphosphate hydrolases"/>
    <property type="match status" value="1"/>
</dbReference>
<dbReference type="GO" id="GO:0008270">
    <property type="term" value="F:zinc ion binding"/>
    <property type="evidence" value="ECO:0007669"/>
    <property type="project" value="UniProtKB-KW"/>
</dbReference>
<keyword evidence="5" id="KW-0862">Zinc</keyword>
<evidence type="ECO:0000256" key="5">
    <source>
        <dbReference type="ARBA" id="ARBA00022833"/>
    </source>
</evidence>
<feature type="compositionally biased region" description="Polar residues" evidence="7">
    <location>
        <begin position="520"/>
        <end position="545"/>
    </location>
</feature>
<dbReference type="CDD" id="cd15568">
    <property type="entry name" value="PHD5_NSD"/>
    <property type="match status" value="1"/>
</dbReference>
<dbReference type="InterPro" id="IPR014001">
    <property type="entry name" value="Helicase_ATP-bd"/>
</dbReference>
<sequence>MLMESVSSSVDEINGIELPLSAKRALDVAEDAIQHSAPKKVKNDLVLNGEEMQDVVNNLPDANQVKNEAKPLINNSFDHPMQDNVTQKDALPFDMNLRRPAEAAPETVTLVVKPSRSKKRAEKQQETTMEWEAPESNVDDGRSKKARKPPVDRSLLPPRPKKQKAPRKPPGSPKEKVHRPPADMSPSKHSNFRTQVAANAKVKNETQESIERRNRYLYQHRELFTPFLNKDRNFFTKLDGKVLSKGHVAAFRSPHEQPPNIVGGEMKDYQLHGLGFLLWLHDNGLNGILGDEMGLGKTLQTISLFSYLKNVRGVSGPYLVVCPLSVLTSWMNELKRWDPTLTVIRFHGQQAEHVFVTTYEQIVAESNYFKARFHFRYVVIDEGHKIKNEASLISQAVSELRTQYRLLLTGTPLQNNLHELWALLHFLFPEVFTPSTSATFDTAFDLVKGVIDNDVLENARKLLERFMIRRLKSQVDLAIPPKEEMTIFVPLSPMQRFWYKRMITRMDLTTFNEIFGGGEASTNGNGVEASTNGNGVEANSSTDSPAANGGGSSSTPMLEASTPRMETSTPMMEVSTPTLEAADTPITMATDEAASDAAGEQPAAAVPAPTAAVVPRYALARKKRPRGRPKASDQRAHEYQVAADMEALSREMQDEWRELQNQGIATKEGGSQWQKLMGLVMQLRKCCNHPYLFPDSEPEPTVSGEHLVSASSKMVLLDKLLTKLKAEGKQVLIFSQFTTMLDILEDYLGMRNYGYARLDGSMSRPRRNLDIELFQKRPSPYFAFLLSTRAGGLGINLTAADTVIFYDSDWNPQADIQAMARAHRIGQTKKVTVYRFVCQDTVEERILSRTQKKLYLSAKVTEEMSDHHSGEPQFSKTELLAMIKFGANAVARMGASYDEFLNEDIQVILDKSQNRNKDEATSESALDDFDITMPEVDVRVFEGQRHNSSFKAVAREWKDNVKRVREARTVMIDGQAVLKETIDNDSWEAVRTITGSRPKGQPAPVSNRKKLDRYINEEQCHCCKDGGLLVLCSRCPRSYHPECIALTEDHVKRMSMFTCPQHNCSTCGRNTADAGGLIFRCQGCRHSFCEDDLPEGVEYVGNTIPELASKGYHQQKTAYWIRCPECVEYIKEQPECMTAEGAFKLGYGLHTQMVAREHSRKGKGKVGGSHAPAPVPIEDLPEEGGELEEEDEEYEDPPRFPHLSQELEALRAEIEEIIKQKSLREITKEVSKPATRAEKITQSQLRDFVNQGVIPAPAAVEALKTWLTARK</sequence>
<dbReference type="Pfam" id="PF00271">
    <property type="entry name" value="Helicase_C"/>
    <property type="match status" value="1"/>
</dbReference>
<comment type="caution">
    <text evidence="10">The sequence shown here is derived from an EMBL/GenBank/DDBJ whole genome shotgun (WGS) entry which is preliminary data.</text>
</comment>
<dbReference type="Pfam" id="PF00176">
    <property type="entry name" value="SNF2-rel_dom"/>
    <property type="match status" value="1"/>
</dbReference>
<dbReference type="CDD" id="cd18793">
    <property type="entry name" value="SF2_C_SNF"/>
    <property type="match status" value="1"/>
</dbReference>
<proteinExistence type="predicted"/>
<gene>
    <name evidence="10" type="ORF">SmJEL517_g03416</name>
</gene>
<dbReference type="SUPFAM" id="SSF57903">
    <property type="entry name" value="FYVE/PHD zinc finger"/>
    <property type="match status" value="1"/>
</dbReference>
<dbReference type="STRING" id="1806994.A0A507C335"/>
<feature type="domain" description="Helicase ATP-binding" evidence="8">
    <location>
        <begin position="278"/>
        <end position="430"/>
    </location>
</feature>
<evidence type="ECO:0000259" key="9">
    <source>
        <dbReference type="PROSITE" id="PS51194"/>
    </source>
</evidence>
<accession>A0A507C335</accession>
<dbReference type="GeneID" id="42004641"/>
<dbReference type="PROSITE" id="PS51192">
    <property type="entry name" value="HELICASE_ATP_BIND_1"/>
    <property type="match status" value="1"/>
</dbReference>
<evidence type="ECO:0000259" key="8">
    <source>
        <dbReference type="PROSITE" id="PS51192"/>
    </source>
</evidence>
<dbReference type="Gene3D" id="3.40.50.10810">
    <property type="entry name" value="Tandem AAA-ATPase domain"/>
    <property type="match status" value="1"/>
</dbReference>
<dbReference type="AlphaFoldDB" id="A0A507C335"/>
<dbReference type="Proteomes" id="UP000319731">
    <property type="component" value="Unassembled WGS sequence"/>
</dbReference>
<feature type="region of interest" description="Disordered" evidence="7">
    <location>
        <begin position="105"/>
        <end position="194"/>
    </location>
</feature>
<feature type="region of interest" description="Disordered" evidence="7">
    <location>
        <begin position="1159"/>
        <end position="1199"/>
    </location>
</feature>
<dbReference type="OrthoDB" id="448448at2759"/>
<evidence type="ECO:0000256" key="2">
    <source>
        <dbReference type="ARBA" id="ARBA00022741"/>
    </source>
</evidence>
<dbReference type="InterPro" id="IPR049730">
    <property type="entry name" value="SNF2/RAD54-like_C"/>
</dbReference>
<dbReference type="InterPro" id="IPR013083">
    <property type="entry name" value="Znf_RING/FYVE/PHD"/>
</dbReference>
<dbReference type="PROSITE" id="PS51194">
    <property type="entry name" value="HELICASE_CTER"/>
    <property type="match status" value="1"/>
</dbReference>
<dbReference type="InterPro" id="IPR000330">
    <property type="entry name" value="SNF2_N"/>
</dbReference>
<keyword evidence="6" id="KW-0067">ATP-binding</keyword>
<name>A0A507C335_9FUNG</name>
<keyword evidence="3" id="KW-0863">Zinc-finger</keyword>
<evidence type="ECO:0000256" key="1">
    <source>
        <dbReference type="ARBA" id="ARBA00022723"/>
    </source>
</evidence>
<dbReference type="SMART" id="SM00490">
    <property type="entry name" value="HELICc"/>
    <property type="match status" value="1"/>
</dbReference>